<proteinExistence type="predicted"/>
<comment type="caution">
    <text evidence="1">The sequence shown here is derived from an EMBL/GenBank/DDBJ whole genome shotgun (WGS) entry which is preliminary data.</text>
</comment>
<gene>
    <name evidence="1" type="ORF">PFLmoz3_03088</name>
</gene>
<protein>
    <submittedName>
        <fullName evidence="1">Uncharacterized protein</fullName>
    </submittedName>
</protein>
<reference evidence="1 2" key="1">
    <citation type="submission" date="2015-05" db="EMBL/GenBank/DDBJ databases">
        <title>A genomic and transcriptomic approach to investigate the blue pigment phenotype in Pseudomonas fluorescens.</title>
        <authorList>
            <person name="Andreani N.A."/>
            <person name="Cardazzo B."/>
        </authorList>
    </citation>
    <scope>NUCLEOTIDE SEQUENCE [LARGE SCALE GENOMIC DNA]</scope>
    <source>
        <strain evidence="1 2">Ps_22</strain>
    </source>
</reference>
<organism evidence="1 2">
    <name type="scientific">Pseudomonas fluorescens</name>
    <dbReference type="NCBI Taxonomy" id="294"/>
    <lineage>
        <taxon>Bacteria</taxon>
        <taxon>Pseudomonadati</taxon>
        <taxon>Pseudomonadota</taxon>
        <taxon>Gammaproteobacteria</taxon>
        <taxon>Pseudomonadales</taxon>
        <taxon>Pseudomonadaceae</taxon>
        <taxon>Pseudomonas</taxon>
    </lineage>
</organism>
<dbReference type="Proteomes" id="UP000061348">
    <property type="component" value="Unassembled WGS sequence"/>
</dbReference>
<sequence length="304" mass="32588">MQHLQDHGSEVGAQDLRVGKFRAPDKVFFAVQAHANTRLNPAATAFTLVGAGLGNRLDGQTLHFGAVAVATDARRTAVDHVANARHGQRGFRDVGRQHHAPARVGLENALLLGRRQPCVQRQNLGVLELGLAQHVGRVTNLALAGQEHQYIARTAPFAALIGGDFIKGGKDRLVDGQVVLDAVALLVLFQGEWAIPGVHREGTARHLDNRRIVEVLGKALQVDGGRGDDDFQVGATRQQGLEVAEQEVDVQAAFVGFVDDDRVVALEVAVVLGFGQQDAVGHQLDQGVGVTLVFEAHLVTDQRT</sequence>
<accession>A0A109LH42</accession>
<dbReference type="EMBL" id="LCYA01000078">
    <property type="protein sequence ID" value="KWV87240.1"/>
    <property type="molecule type" value="Genomic_DNA"/>
</dbReference>
<dbReference type="AntiFam" id="ANF00118">
    <property type="entry name" value="Shadow ORF (opposite ucp12)"/>
</dbReference>
<dbReference type="AlphaFoldDB" id="A0A109LH42"/>
<evidence type="ECO:0000313" key="1">
    <source>
        <dbReference type="EMBL" id="KWV87240.1"/>
    </source>
</evidence>
<evidence type="ECO:0000313" key="2">
    <source>
        <dbReference type="Proteomes" id="UP000061348"/>
    </source>
</evidence>
<name>A0A109LH42_PSEFL</name>